<evidence type="ECO:0000256" key="3">
    <source>
        <dbReference type="ARBA" id="ARBA00023315"/>
    </source>
</evidence>
<evidence type="ECO:0000259" key="5">
    <source>
        <dbReference type="PROSITE" id="PS51186"/>
    </source>
</evidence>
<dbReference type="InterPro" id="IPR016181">
    <property type="entry name" value="Acyl_CoA_acyltransferase"/>
</dbReference>
<dbReference type="Pfam" id="PF13527">
    <property type="entry name" value="Acetyltransf_9"/>
    <property type="match status" value="1"/>
</dbReference>
<evidence type="ECO:0000313" key="6">
    <source>
        <dbReference type="EMBL" id="MFB6394559.1"/>
    </source>
</evidence>
<feature type="active site" description="Proton acceptor; via carboxylate" evidence="4">
    <location>
        <position position="408"/>
    </location>
</feature>
<proteinExistence type="inferred from homology"/>
<dbReference type="Gene3D" id="3.40.630.30">
    <property type="match status" value="2"/>
</dbReference>
<name>A0ABV5CRC7_9ACTN</name>
<comment type="subunit">
    <text evidence="4">Homohexamer; trimer of dimers.</text>
</comment>
<feature type="binding site" evidence="4">
    <location>
        <begin position="120"/>
        <end position="121"/>
    </location>
    <ligand>
        <name>acetyl-CoA</name>
        <dbReference type="ChEBI" id="CHEBI:57288"/>
    </ligand>
</feature>
<keyword evidence="3 4" id="KW-0012">Acyltransferase</keyword>
<dbReference type="NCBIfam" id="NF002367">
    <property type="entry name" value="PRK01346.1-4"/>
    <property type="match status" value="1"/>
</dbReference>
<dbReference type="PANTHER" id="PTHR37817">
    <property type="entry name" value="N-ACETYLTRANSFERASE EIS"/>
    <property type="match status" value="1"/>
</dbReference>
<keyword evidence="7" id="KW-1185">Reference proteome</keyword>
<dbReference type="InterPro" id="IPR000182">
    <property type="entry name" value="GNAT_dom"/>
</dbReference>
<dbReference type="InterPro" id="IPR041380">
    <property type="entry name" value="Acetyltransf_17"/>
</dbReference>
<reference evidence="6 7" key="1">
    <citation type="submission" date="2024-04" db="EMBL/GenBank/DDBJ databases">
        <title>Polymorphospora sp. isolated from Baiyangdian Lake in Xiong'an New Area.</title>
        <authorList>
            <person name="Zhang X."/>
            <person name="Liu J."/>
        </authorList>
    </citation>
    <scope>NUCLEOTIDE SEQUENCE [LARGE SCALE GENOMIC DNA]</scope>
    <source>
        <strain evidence="6 7">2-325</strain>
    </source>
</reference>
<protein>
    <submittedName>
        <fullName evidence="6">GNAT family N-acetyltransferase</fullName>
    </submittedName>
</protein>
<feature type="active site" description="Proton donor" evidence="4">
    <location>
        <position position="125"/>
    </location>
</feature>
<evidence type="ECO:0000256" key="1">
    <source>
        <dbReference type="ARBA" id="ARBA00009213"/>
    </source>
</evidence>
<keyword evidence="2 4" id="KW-0808">Transferase</keyword>
<dbReference type="Proteomes" id="UP001582793">
    <property type="component" value="Unassembled WGS sequence"/>
</dbReference>
<organism evidence="6 7">
    <name type="scientific">Polymorphospora lycopeni</name>
    <dbReference type="NCBI Taxonomy" id="3140240"/>
    <lineage>
        <taxon>Bacteria</taxon>
        <taxon>Bacillati</taxon>
        <taxon>Actinomycetota</taxon>
        <taxon>Actinomycetes</taxon>
        <taxon>Micromonosporales</taxon>
        <taxon>Micromonosporaceae</taxon>
        <taxon>Polymorphospora</taxon>
    </lineage>
</organism>
<evidence type="ECO:0000256" key="2">
    <source>
        <dbReference type="ARBA" id="ARBA00022679"/>
    </source>
</evidence>
<dbReference type="HAMAP" id="MF_01812">
    <property type="entry name" value="Eis"/>
    <property type="match status" value="1"/>
</dbReference>
<dbReference type="Pfam" id="PF13530">
    <property type="entry name" value="SCP2_2"/>
    <property type="match status" value="1"/>
</dbReference>
<dbReference type="InterPro" id="IPR022902">
    <property type="entry name" value="NAcTrfase_Eis"/>
</dbReference>
<dbReference type="SUPFAM" id="SSF55729">
    <property type="entry name" value="Acyl-CoA N-acyltransferases (Nat)"/>
    <property type="match status" value="1"/>
</dbReference>
<comment type="similarity">
    <text evidence="1 4">Belongs to the acetyltransferase Eis family.</text>
</comment>
<sequence>MTEAELPIQPATPDDWDEVGALMAASFHHALESDVHESERLVFEPDRSLVVRDEGRVVAHAAAFTRDLTVPGAVVPATHVTMVGVAPTHRRRRLLTRLMERQLGEARDAGREPVAVLWASEGRIYPRFGYGLASQRLVLDVTALEAGLPEAAGGRLRTGPPDTFRTELADLYDRLLPDRPGWSSRPGRWWDHLLGDFPGQRDGATERRAVLYEGADGVEGYALWRTKGGWTPGGPTGEVRVQEVVAATPDAYRQLWRFLLSIDLTRTATYPFGSLDEPLQHLVAEPRQLVPRVADALWVRLLDVGAALAARRYRTPVDVVVDVTDPLLPDNTGRWRLTGDRTGAHCERTGGPADLTCDVRDLGAVYLGGPDLNALAAAGRVGELVPGAVARTAAAFGWDRAPASLEVF</sequence>
<dbReference type="InterPro" id="IPR036527">
    <property type="entry name" value="SCP2_sterol-bd_dom_sf"/>
</dbReference>
<dbReference type="Gene3D" id="3.30.1050.10">
    <property type="entry name" value="SCP2 sterol-binding domain"/>
    <property type="match status" value="1"/>
</dbReference>
<dbReference type="Pfam" id="PF17668">
    <property type="entry name" value="Acetyltransf_17"/>
    <property type="match status" value="1"/>
</dbReference>
<feature type="domain" description="N-acetyltransferase" evidence="5">
    <location>
        <begin position="6"/>
        <end position="151"/>
    </location>
</feature>
<feature type="binding site" evidence="4">
    <location>
        <begin position="83"/>
        <end position="85"/>
    </location>
    <ligand>
        <name>acetyl-CoA</name>
        <dbReference type="ChEBI" id="CHEBI:57288"/>
    </ligand>
</feature>
<dbReference type="PANTHER" id="PTHR37817:SF1">
    <property type="entry name" value="N-ACETYLTRANSFERASE EIS"/>
    <property type="match status" value="1"/>
</dbReference>
<gene>
    <name evidence="6" type="ORF">AAFH96_15780</name>
</gene>
<dbReference type="InterPro" id="IPR025559">
    <property type="entry name" value="Eis_dom"/>
</dbReference>
<dbReference type="InterPro" id="IPR051554">
    <property type="entry name" value="Acetyltransferase_Eis"/>
</dbReference>
<evidence type="ECO:0000256" key="4">
    <source>
        <dbReference type="HAMAP-Rule" id="MF_01812"/>
    </source>
</evidence>
<accession>A0ABV5CRC7</accession>
<dbReference type="RefSeq" id="WP_375734677.1">
    <property type="nucleotide sequence ID" value="NZ_JBCGDC010000039.1"/>
</dbReference>
<dbReference type="EMBL" id="JBCGDC010000039">
    <property type="protein sequence ID" value="MFB6394559.1"/>
    <property type="molecule type" value="Genomic_DNA"/>
</dbReference>
<comment type="caution">
    <text evidence="6">The sequence shown here is derived from an EMBL/GenBank/DDBJ whole genome shotgun (WGS) entry which is preliminary data.</text>
</comment>
<evidence type="ECO:0000313" key="7">
    <source>
        <dbReference type="Proteomes" id="UP001582793"/>
    </source>
</evidence>
<feature type="binding site" evidence="4">
    <location>
        <begin position="91"/>
        <end position="96"/>
    </location>
    <ligand>
        <name>acetyl-CoA</name>
        <dbReference type="ChEBI" id="CHEBI:57288"/>
    </ligand>
</feature>
<dbReference type="PROSITE" id="PS51186">
    <property type="entry name" value="GNAT"/>
    <property type="match status" value="1"/>
</dbReference>
<dbReference type="SUPFAM" id="SSF55718">
    <property type="entry name" value="SCP-like"/>
    <property type="match status" value="1"/>
</dbReference>